<dbReference type="RefSeq" id="WP_008703968.1">
    <property type="nucleotide sequence ID" value="NZ_CYZA01000001.1"/>
</dbReference>
<reference evidence="1 2" key="1">
    <citation type="submission" date="2015-09" db="EMBL/GenBank/DDBJ databases">
        <authorList>
            <consortium name="Pathogen Informatics"/>
        </authorList>
    </citation>
    <scope>NUCLEOTIDE SEQUENCE [LARGE SCALE GENOMIC DNA]</scope>
    <source>
        <strain evidence="1 2">2789STDY5608838</strain>
    </source>
</reference>
<dbReference type="GeneID" id="75079645"/>
<protein>
    <submittedName>
        <fullName evidence="1">Carnitine operon protein CaiE</fullName>
    </submittedName>
</protein>
<dbReference type="InterPro" id="IPR047324">
    <property type="entry name" value="LbH_gamma_CA-like"/>
</dbReference>
<dbReference type="InterPro" id="IPR011004">
    <property type="entry name" value="Trimer_LpxA-like_sf"/>
</dbReference>
<dbReference type="EMBL" id="CYZA01000001">
    <property type="protein sequence ID" value="CUN38662.1"/>
    <property type="molecule type" value="Genomic_DNA"/>
</dbReference>
<dbReference type="SUPFAM" id="SSF51161">
    <property type="entry name" value="Trimeric LpxA-like enzymes"/>
    <property type="match status" value="1"/>
</dbReference>
<name>A0A173WGS3_9FIRM</name>
<dbReference type="AlphaFoldDB" id="A0A173WGS3"/>
<dbReference type="Proteomes" id="UP000095447">
    <property type="component" value="Unassembled WGS sequence"/>
</dbReference>
<organism evidence="1 2">
    <name type="scientific">Blautia obeum</name>
    <dbReference type="NCBI Taxonomy" id="40520"/>
    <lineage>
        <taxon>Bacteria</taxon>
        <taxon>Bacillati</taxon>
        <taxon>Bacillota</taxon>
        <taxon>Clostridia</taxon>
        <taxon>Lachnospirales</taxon>
        <taxon>Lachnospiraceae</taxon>
        <taxon>Blautia</taxon>
    </lineage>
</organism>
<dbReference type="PANTHER" id="PTHR13061:SF29">
    <property type="entry name" value="GAMMA CARBONIC ANHYDRASE-LIKE 1, MITOCHONDRIAL-RELATED"/>
    <property type="match status" value="1"/>
</dbReference>
<dbReference type="PANTHER" id="PTHR13061">
    <property type="entry name" value="DYNACTIN SUBUNIT P25"/>
    <property type="match status" value="1"/>
</dbReference>
<dbReference type="CDD" id="cd04645">
    <property type="entry name" value="LbH_gamma_CA_like"/>
    <property type="match status" value="1"/>
</dbReference>
<dbReference type="Gene3D" id="2.160.10.10">
    <property type="entry name" value="Hexapeptide repeat proteins"/>
    <property type="match status" value="1"/>
</dbReference>
<sequence length="167" mass="17824">MDYKSVKISEDAKIARQSVVIGDVTIGRDSCVLHYAVIRGDDAPIVIGEESNVQENCTIHVSRNMPVHIGNNVTVGHNAVLHGCMIGDRTLIGMGAVVLDGARIGKDCIIGAGSLVTKNTVIPDGSLVMGSPAKIKRNLTWEEKLGNLENSKEYVSVSAEMQKQGVL</sequence>
<dbReference type="Pfam" id="PF00132">
    <property type="entry name" value="Hexapep"/>
    <property type="match status" value="1"/>
</dbReference>
<accession>A0A173WGS3</accession>
<evidence type="ECO:0000313" key="1">
    <source>
        <dbReference type="EMBL" id="CUN38662.1"/>
    </source>
</evidence>
<proteinExistence type="predicted"/>
<dbReference type="Pfam" id="PF14602">
    <property type="entry name" value="Hexapep_2"/>
    <property type="match status" value="1"/>
</dbReference>
<gene>
    <name evidence="1" type="primary">yrdA</name>
    <name evidence="1" type="ORF">ERS852395_00151</name>
</gene>
<evidence type="ECO:0000313" key="2">
    <source>
        <dbReference type="Proteomes" id="UP000095447"/>
    </source>
</evidence>
<dbReference type="InterPro" id="IPR001451">
    <property type="entry name" value="Hexapep"/>
</dbReference>
<dbReference type="InterPro" id="IPR050484">
    <property type="entry name" value="Transf_Hexapept/Carb_Anhydrase"/>
</dbReference>